<dbReference type="Proteomes" id="UP001152747">
    <property type="component" value="Unassembled WGS sequence"/>
</dbReference>
<comment type="caution">
    <text evidence="1">The sequence shown here is derived from an EMBL/GenBank/DDBJ whole genome shotgun (WGS) entry which is preliminary data.</text>
</comment>
<name>A0A9P1N1G8_9PELO</name>
<sequence>MRCEHEISQLPEKKIKLVTSMKKNGRHALALNLAKVAVPFFRQNCHTLENLVEEEQYIIKFWRQKEHSTKA</sequence>
<dbReference type="EMBL" id="CANHGI010000003">
    <property type="protein sequence ID" value="CAI5446423.1"/>
    <property type="molecule type" value="Genomic_DNA"/>
</dbReference>
<gene>
    <name evidence="1" type="ORF">CAMP_LOCUS9060</name>
</gene>
<reference evidence="1" key="1">
    <citation type="submission" date="2022-11" db="EMBL/GenBank/DDBJ databases">
        <authorList>
            <person name="Kikuchi T."/>
        </authorList>
    </citation>
    <scope>NUCLEOTIDE SEQUENCE</scope>
    <source>
        <strain evidence="1">PS1010</strain>
    </source>
</reference>
<dbReference type="AlphaFoldDB" id="A0A9P1N1G8"/>
<organism evidence="1 2">
    <name type="scientific">Caenorhabditis angaria</name>
    <dbReference type="NCBI Taxonomy" id="860376"/>
    <lineage>
        <taxon>Eukaryota</taxon>
        <taxon>Metazoa</taxon>
        <taxon>Ecdysozoa</taxon>
        <taxon>Nematoda</taxon>
        <taxon>Chromadorea</taxon>
        <taxon>Rhabditida</taxon>
        <taxon>Rhabditina</taxon>
        <taxon>Rhabditomorpha</taxon>
        <taxon>Rhabditoidea</taxon>
        <taxon>Rhabditidae</taxon>
        <taxon>Peloderinae</taxon>
        <taxon>Caenorhabditis</taxon>
    </lineage>
</organism>
<accession>A0A9P1N1G8</accession>
<protein>
    <submittedName>
        <fullName evidence="1">Uncharacterized protein</fullName>
    </submittedName>
</protein>
<evidence type="ECO:0000313" key="1">
    <source>
        <dbReference type="EMBL" id="CAI5446423.1"/>
    </source>
</evidence>
<proteinExistence type="predicted"/>
<keyword evidence="2" id="KW-1185">Reference proteome</keyword>
<evidence type="ECO:0000313" key="2">
    <source>
        <dbReference type="Proteomes" id="UP001152747"/>
    </source>
</evidence>